<evidence type="ECO:0000313" key="1">
    <source>
        <dbReference type="EMBL" id="CAA0134581.1"/>
    </source>
</evidence>
<dbReference type="Proteomes" id="UP000430146">
    <property type="component" value="Unassembled WGS sequence"/>
</dbReference>
<keyword evidence="2" id="KW-1185">Reference proteome</keyword>
<dbReference type="SUPFAM" id="SSF54060">
    <property type="entry name" value="His-Me finger endonucleases"/>
    <property type="match status" value="1"/>
</dbReference>
<dbReference type="InterPro" id="IPR044925">
    <property type="entry name" value="His-Me_finger_sf"/>
</dbReference>
<dbReference type="InterPro" id="IPR004211">
    <property type="entry name" value="Endonuclease_7"/>
</dbReference>
<proteinExistence type="predicted"/>
<dbReference type="InterPro" id="IPR038563">
    <property type="entry name" value="Endonuclease_7_sf"/>
</dbReference>
<dbReference type="AlphaFoldDB" id="A0A5S9RA36"/>
<reference evidence="1 2" key="1">
    <citation type="submission" date="2019-11" db="EMBL/GenBank/DDBJ databases">
        <authorList>
            <person name="Holert J."/>
        </authorList>
    </citation>
    <scope>NUCLEOTIDE SEQUENCE [LARGE SCALE GENOMIC DNA]</scope>
    <source>
        <strain evidence="1">BC8_1</strain>
    </source>
</reference>
<gene>
    <name evidence="1" type="ORF">AELLOGFF_06395</name>
</gene>
<name>A0A5S9RA36_MYCVN</name>
<dbReference type="EMBL" id="CACSIP010000055">
    <property type="protein sequence ID" value="CAA0134581.1"/>
    <property type="molecule type" value="Genomic_DNA"/>
</dbReference>
<evidence type="ECO:0008006" key="3">
    <source>
        <dbReference type="Google" id="ProtNLM"/>
    </source>
</evidence>
<protein>
    <recommendedName>
        <fullName evidence="3">Recombination endonuclease VII</fullName>
    </recommendedName>
</protein>
<accession>A0A5S9RA36</accession>
<dbReference type="Gene3D" id="3.40.1800.10">
    <property type="entry name" value="His-Me finger endonucleases"/>
    <property type="match status" value="1"/>
</dbReference>
<evidence type="ECO:0000313" key="2">
    <source>
        <dbReference type="Proteomes" id="UP000430146"/>
    </source>
</evidence>
<sequence length="86" mass="9528">MRHRYGLDQAGYDALFAEQGGVCAICKEVPTPRNTRAHWDGKLCVDHDHDTGRIRGLLCNDCNLAVGYGKSSEALRAAAEYIDRYA</sequence>
<dbReference type="Pfam" id="PF02945">
    <property type="entry name" value="Endonuclease_7"/>
    <property type="match status" value="1"/>
</dbReference>
<organism evidence="1 2">
    <name type="scientific">Mycolicibacterium vanbaalenii</name>
    <name type="common">Mycobacterium vanbaalenii</name>
    <dbReference type="NCBI Taxonomy" id="110539"/>
    <lineage>
        <taxon>Bacteria</taxon>
        <taxon>Bacillati</taxon>
        <taxon>Actinomycetota</taxon>
        <taxon>Actinomycetes</taxon>
        <taxon>Mycobacteriales</taxon>
        <taxon>Mycobacteriaceae</taxon>
        <taxon>Mycolicibacterium</taxon>
    </lineage>
</organism>